<dbReference type="STRING" id="1163408.UU9_16106"/>
<accession>I4VJC4</accession>
<evidence type="ECO:0000313" key="3">
    <source>
        <dbReference type="EMBL" id="EIL87315.1"/>
    </source>
</evidence>
<gene>
    <name evidence="3" type="ORF">UU9_16106</name>
</gene>
<feature type="chain" id="PRO_5003696877" description="ABC-type transport auxiliary lipoprotein component domain-containing protein" evidence="1">
    <location>
        <begin position="24"/>
        <end position="203"/>
    </location>
</feature>
<keyword evidence="1" id="KW-0732">Signal</keyword>
<name>I4VJC4_9GAMM</name>
<evidence type="ECO:0000256" key="1">
    <source>
        <dbReference type="SAM" id="SignalP"/>
    </source>
</evidence>
<evidence type="ECO:0000313" key="4">
    <source>
        <dbReference type="Proteomes" id="UP000004210"/>
    </source>
</evidence>
<dbReference type="Pfam" id="PF03886">
    <property type="entry name" value="ABC_trans_aux"/>
    <property type="match status" value="1"/>
</dbReference>
<organism evidence="3 4">
    <name type="scientific">Rhodanobacter fulvus Jip2</name>
    <dbReference type="NCBI Taxonomy" id="1163408"/>
    <lineage>
        <taxon>Bacteria</taxon>
        <taxon>Pseudomonadati</taxon>
        <taxon>Pseudomonadota</taxon>
        <taxon>Gammaproteobacteria</taxon>
        <taxon>Lysobacterales</taxon>
        <taxon>Rhodanobacteraceae</taxon>
        <taxon>Rhodanobacter</taxon>
    </lineage>
</organism>
<protein>
    <recommendedName>
        <fullName evidence="2">ABC-type transport auxiliary lipoprotein component domain-containing protein</fullName>
    </recommendedName>
</protein>
<comment type="caution">
    <text evidence="3">The sequence shown here is derived from an EMBL/GenBank/DDBJ whole genome shotgun (WGS) entry which is preliminary data.</text>
</comment>
<dbReference type="Proteomes" id="UP000004210">
    <property type="component" value="Unassembled WGS sequence"/>
</dbReference>
<dbReference type="PROSITE" id="PS51257">
    <property type="entry name" value="PROKAR_LIPOPROTEIN"/>
    <property type="match status" value="1"/>
</dbReference>
<feature type="signal peptide" evidence="1">
    <location>
        <begin position="1"/>
        <end position="23"/>
    </location>
</feature>
<keyword evidence="4" id="KW-1185">Reference proteome</keyword>
<dbReference type="OrthoDB" id="5949767at2"/>
<evidence type="ECO:0000259" key="2">
    <source>
        <dbReference type="Pfam" id="PF03886"/>
    </source>
</evidence>
<feature type="domain" description="ABC-type transport auxiliary lipoprotein component" evidence="2">
    <location>
        <begin position="28"/>
        <end position="186"/>
    </location>
</feature>
<dbReference type="InterPro" id="IPR005586">
    <property type="entry name" value="ABC_trans_aux"/>
</dbReference>
<dbReference type="PATRIC" id="fig|1163408.3.peg.3262"/>
<proteinExistence type="predicted"/>
<dbReference type="eggNOG" id="COG3009">
    <property type="taxonomic scope" value="Bacteria"/>
</dbReference>
<reference evidence="3 4" key="1">
    <citation type="journal article" date="2012" name="J. Bacteriol.">
        <title>Genome sequences for six rhodanobacter strains, isolated from soils and the terrestrial subsurface, with variable denitrification capabilities.</title>
        <authorList>
            <person name="Kostka J.E."/>
            <person name="Green S.J."/>
            <person name="Rishishwar L."/>
            <person name="Prakash O."/>
            <person name="Katz L.S."/>
            <person name="Marino-Ramirez L."/>
            <person name="Jordan I.K."/>
            <person name="Munk C."/>
            <person name="Ivanova N."/>
            <person name="Mikhailova N."/>
            <person name="Watson D.B."/>
            <person name="Brown S.D."/>
            <person name="Palumbo A.V."/>
            <person name="Brooks S.C."/>
        </authorList>
    </citation>
    <scope>NUCLEOTIDE SEQUENCE [LARGE SCALE GENOMIC DNA]</scope>
    <source>
        <strain evidence="4">Jip2T</strain>
    </source>
</reference>
<dbReference type="RefSeq" id="WP_007082843.1">
    <property type="nucleotide sequence ID" value="NZ_AJXU01000080.1"/>
</dbReference>
<dbReference type="AlphaFoldDB" id="I4VJC4"/>
<dbReference type="EMBL" id="AJXU01000080">
    <property type="protein sequence ID" value="EIL87315.1"/>
    <property type="molecule type" value="Genomic_DNA"/>
</dbReference>
<dbReference type="SUPFAM" id="SSF159594">
    <property type="entry name" value="XCC0632-like"/>
    <property type="match status" value="1"/>
</dbReference>
<sequence length="203" mass="21015">MIRIRPRLHGLALGLALAGCASAPLHYYTLMAPAGGPDPVVATSPLPFELMPVNVPAQVDQPQLVVREGGQGVALLGSERWIAPLADEVRSALSADLVRQLHGADLSGMAAGEKPRLRIKLDVRRFDSAPGAYALIDAAWSVRATAGDSPATVACTTRVREAVGPGYPALVQGHQRAIAQIAGQIAIVARALADGQKAACPAA</sequence>
<dbReference type="Gene3D" id="3.40.50.10610">
    <property type="entry name" value="ABC-type transport auxiliary lipoprotein component"/>
    <property type="match status" value="1"/>
</dbReference>